<protein>
    <submittedName>
        <fullName evidence="11">Hydrophobic/amphiphilic exporter-1, HAE1 family</fullName>
    </submittedName>
</protein>
<dbReference type="GO" id="GO:0009636">
    <property type="term" value="P:response to toxic substance"/>
    <property type="evidence" value="ECO:0007669"/>
    <property type="project" value="UniProtKB-ARBA"/>
</dbReference>
<dbReference type="InterPro" id="IPR027463">
    <property type="entry name" value="AcrB_DN_DC_subdom"/>
</dbReference>
<feature type="transmembrane region" description="Helical" evidence="9">
    <location>
        <begin position="435"/>
        <end position="459"/>
    </location>
</feature>
<dbReference type="SUPFAM" id="SSF82714">
    <property type="entry name" value="Multidrug efflux transporter AcrB TolC docking domain, DN and DC subdomains"/>
    <property type="match status" value="2"/>
</dbReference>
<keyword evidence="3" id="KW-0813">Transport</keyword>
<feature type="transmembrane region" description="Helical" evidence="9">
    <location>
        <begin position="341"/>
        <end position="360"/>
    </location>
</feature>
<dbReference type="InterPro" id="IPR004764">
    <property type="entry name" value="MdtF-like"/>
</dbReference>
<dbReference type="Gene3D" id="3.30.70.1430">
    <property type="entry name" value="Multidrug efflux transporter AcrB pore domain"/>
    <property type="match status" value="2"/>
</dbReference>
<evidence type="ECO:0000256" key="7">
    <source>
        <dbReference type="ARBA" id="ARBA00022989"/>
    </source>
</evidence>
<keyword evidence="5" id="KW-0997">Cell inner membrane</keyword>
<evidence type="ECO:0000256" key="1">
    <source>
        <dbReference type="ARBA" id="ARBA00004429"/>
    </source>
</evidence>
<dbReference type="NCBIfam" id="TIGR00915">
    <property type="entry name" value="2A0602"/>
    <property type="match status" value="1"/>
</dbReference>
<dbReference type="PANTHER" id="PTHR32063">
    <property type="match status" value="1"/>
</dbReference>
<keyword evidence="6 9" id="KW-0812">Transmembrane</keyword>
<name>A0A1G8G9I3_9FLAO</name>
<dbReference type="PROSITE" id="PS50156">
    <property type="entry name" value="SSD"/>
    <property type="match status" value="1"/>
</dbReference>
<dbReference type="Gene3D" id="3.30.2090.10">
    <property type="entry name" value="Multidrug efflux transporter AcrB TolC docking domain, DN and DC subdomains"/>
    <property type="match status" value="2"/>
</dbReference>
<evidence type="ECO:0000256" key="2">
    <source>
        <dbReference type="ARBA" id="ARBA00010942"/>
    </source>
</evidence>
<feature type="domain" description="SSD" evidence="10">
    <location>
        <begin position="370"/>
        <end position="496"/>
    </location>
</feature>
<evidence type="ECO:0000256" key="8">
    <source>
        <dbReference type="ARBA" id="ARBA00023136"/>
    </source>
</evidence>
<proteinExistence type="inferred from homology"/>
<evidence type="ECO:0000256" key="6">
    <source>
        <dbReference type="ARBA" id="ARBA00022692"/>
    </source>
</evidence>
<reference evidence="12" key="1">
    <citation type="submission" date="2016-10" db="EMBL/GenBank/DDBJ databases">
        <authorList>
            <person name="Varghese N."/>
            <person name="Submissions S."/>
        </authorList>
    </citation>
    <scope>NUCLEOTIDE SEQUENCE [LARGE SCALE GENOMIC DNA]</scope>
    <source>
        <strain evidence="12">DSM 15363</strain>
    </source>
</reference>
<accession>A0A1G8G9I3</accession>
<feature type="transmembrane region" description="Helical" evidence="9">
    <location>
        <begin position="897"/>
        <end position="917"/>
    </location>
</feature>
<comment type="subcellular location">
    <subcellularLocation>
        <location evidence="1">Cell inner membrane</location>
        <topology evidence="1">Multi-pass membrane protein</topology>
    </subcellularLocation>
</comment>
<feature type="transmembrane region" description="Helical" evidence="9">
    <location>
        <begin position="540"/>
        <end position="560"/>
    </location>
</feature>
<feature type="transmembrane region" description="Helical" evidence="9">
    <location>
        <begin position="923"/>
        <end position="948"/>
    </location>
</feature>
<comment type="similarity">
    <text evidence="2">Belongs to the resistance-nodulation-cell division (RND) (TC 2.A.6) family.</text>
</comment>
<dbReference type="PRINTS" id="PR00702">
    <property type="entry name" value="ACRIFLAVINRP"/>
</dbReference>
<dbReference type="InterPro" id="IPR000731">
    <property type="entry name" value="SSD"/>
</dbReference>
<evidence type="ECO:0000256" key="5">
    <source>
        <dbReference type="ARBA" id="ARBA00022519"/>
    </source>
</evidence>
<dbReference type="PANTHER" id="PTHR32063:SF9">
    <property type="entry name" value="SIMILAR TO MULTIDRUG RESISTANCE PROTEIN MEXB"/>
    <property type="match status" value="1"/>
</dbReference>
<evidence type="ECO:0000256" key="3">
    <source>
        <dbReference type="ARBA" id="ARBA00022448"/>
    </source>
</evidence>
<keyword evidence="12" id="KW-1185">Reference proteome</keyword>
<dbReference type="Proteomes" id="UP000199492">
    <property type="component" value="Unassembled WGS sequence"/>
</dbReference>
<evidence type="ECO:0000256" key="9">
    <source>
        <dbReference type="SAM" id="Phobius"/>
    </source>
</evidence>
<dbReference type="RefSeq" id="WP_092468777.1">
    <property type="nucleotide sequence ID" value="NZ_FNCZ01000005.1"/>
</dbReference>
<dbReference type="OrthoDB" id="9758940at2"/>
<dbReference type="Gene3D" id="3.30.70.1440">
    <property type="entry name" value="Multidrug efflux transporter AcrB pore domain"/>
    <property type="match status" value="1"/>
</dbReference>
<dbReference type="Pfam" id="PF00873">
    <property type="entry name" value="ACR_tran"/>
    <property type="match status" value="1"/>
</dbReference>
<feature type="transmembrane region" description="Helical" evidence="9">
    <location>
        <begin position="367"/>
        <end position="387"/>
    </location>
</feature>
<organism evidence="11 12">
    <name type="scientific">Winogradskyella thalassocola</name>
    <dbReference type="NCBI Taxonomy" id="262004"/>
    <lineage>
        <taxon>Bacteria</taxon>
        <taxon>Pseudomonadati</taxon>
        <taxon>Bacteroidota</taxon>
        <taxon>Flavobacteriia</taxon>
        <taxon>Flavobacteriales</taxon>
        <taxon>Flavobacteriaceae</taxon>
        <taxon>Winogradskyella</taxon>
    </lineage>
</organism>
<evidence type="ECO:0000256" key="4">
    <source>
        <dbReference type="ARBA" id="ARBA00022475"/>
    </source>
</evidence>
<dbReference type="EMBL" id="FNCZ01000005">
    <property type="protein sequence ID" value="SDH91044.1"/>
    <property type="molecule type" value="Genomic_DNA"/>
</dbReference>
<dbReference type="InterPro" id="IPR001036">
    <property type="entry name" value="Acrflvin-R"/>
</dbReference>
<evidence type="ECO:0000259" key="10">
    <source>
        <dbReference type="PROSITE" id="PS50156"/>
    </source>
</evidence>
<keyword evidence="7 9" id="KW-1133">Transmembrane helix</keyword>
<gene>
    <name evidence="11" type="ORF">SAMN04489796_105140</name>
</gene>
<dbReference type="GO" id="GO:0015562">
    <property type="term" value="F:efflux transmembrane transporter activity"/>
    <property type="evidence" value="ECO:0007669"/>
    <property type="project" value="InterPro"/>
</dbReference>
<dbReference type="SUPFAM" id="SSF82866">
    <property type="entry name" value="Multidrug efflux transporter AcrB transmembrane domain"/>
    <property type="match status" value="2"/>
</dbReference>
<dbReference type="Gene3D" id="1.20.1640.10">
    <property type="entry name" value="Multidrug efflux transporter AcrB transmembrane domain"/>
    <property type="match status" value="2"/>
</dbReference>
<dbReference type="FunFam" id="1.20.1640.10:FF:000001">
    <property type="entry name" value="Efflux pump membrane transporter"/>
    <property type="match status" value="1"/>
</dbReference>
<evidence type="ECO:0000313" key="12">
    <source>
        <dbReference type="Proteomes" id="UP000199492"/>
    </source>
</evidence>
<dbReference type="GO" id="GO:0042910">
    <property type="term" value="F:xenobiotic transmembrane transporter activity"/>
    <property type="evidence" value="ECO:0007669"/>
    <property type="project" value="TreeGrafter"/>
</dbReference>
<dbReference type="Gene3D" id="3.30.70.1320">
    <property type="entry name" value="Multidrug efflux transporter AcrB pore domain like"/>
    <property type="match status" value="1"/>
</dbReference>
<sequence length="1082" mass="118992">MFKKFIKRPVLAIVISVIIIFIGGLAIKQLPISQFPQIAPTTVNIFIAYPGSSADVLVNSTLIPLETAINGVQDMRYIASDATSAGEGTLRIIFEPGTDPNEAVVRVKTRVDQVMPLLPELVQREGVIITPVQPSMLMYVNLSSTVKENDEKFLYNYAYTKIIPEIQRIKGIASAQILGSRKYAMRVWLKPDRMRAYNISAEEVLEAMEDQSILARPGRLGRSSGKTAQSLEYVLTYQNRYNEPEQYEEIIVKANKEGQIVTLANIADVKLGSEFFDIYSNLDGKPSASIVLKQTFGSNGSDVIDAVKEKLAELEVNLPPGVDFQISYDVSNFLDASIDQVIHTLRDAFILVAIVVFLFLGDWRSTLIPIIAVPVSLIGAFFVMQIFGLSINLITLFALVLAIGIVVDNAIVVVEAVHVKMEEEQLSPYQASSEVLGEIGGAIVAITLVMVSVFIPISFMTGPVGVFYRQFSITMAGSIVISAIVALTLTPVLCAMLLKNNHGKKRTSPLDRFIDWFNGGFEKLTGSYVKILNKIVARRFITFGILAAFCVGIFFTNKVLPAGFIPNEDQGMIYAIIQTPPGATLERTNEVAKNLQKICEEMEGVESVSSLAGYEIMTEGRGSNAGTCLINLKPWSEREHSVHEIMEALEEETKNLGAIIEYFEPPAVPGFGSSGGFALRLLDKTNSTDYHHFESVNNEFIEALSKRKELTGLFTFFSANYPQYELKINNKIAMQKGVTIGTAMENLNILIGSTYEQGFIRFGRFFKVYTQAAPEYRRLPSDLEKLFVKNEEGEMVPYSAFMSIEKKLGPNEITRYNLYNSASIRGLPASGFTSDDAIKAIKEVAATQLPRGYDIAWEGLSFDEAQRGNESIYIFIVVLIFVYFVLAAQYESFLLPFAVILSLPVGVFGSFILLKAMGLANDVYAQIGVIMLVGLLGKNAVLIVEFAVQKRRQGATILEAAIEASKARFRPILMTSFAFIAGLIPLVIASGAGAIGNRTIGGSALGGMLIGTLGGVLIIPGLYYVFAKMADGKSLIKDEASEPISEEMMRVSETKNQTATNAEEISKLRKLLKKLRKNRNDD</sequence>
<evidence type="ECO:0000313" key="11">
    <source>
        <dbReference type="EMBL" id="SDH91044.1"/>
    </source>
</evidence>
<keyword evidence="8 9" id="KW-0472">Membrane</keyword>
<dbReference type="AlphaFoldDB" id="A0A1G8G9I3"/>
<dbReference type="GO" id="GO:0005886">
    <property type="term" value="C:plasma membrane"/>
    <property type="evidence" value="ECO:0007669"/>
    <property type="project" value="UniProtKB-SubCell"/>
</dbReference>
<feature type="transmembrane region" description="Helical" evidence="9">
    <location>
        <begin position="471"/>
        <end position="498"/>
    </location>
</feature>
<feature type="transmembrane region" description="Helical" evidence="9">
    <location>
        <begin position="393"/>
        <end position="414"/>
    </location>
</feature>
<keyword evidence="4" id="KW-1003">Cell membrane</keyword>
<feature type="transmembrane region" description="Helical" evidence="9">
    <location>
        <begin position="969"/>
        <end position="992"/>
    </location>
</feature>
<dbReference type="SUPFAM" id="SSF82693">
    <property type="entry name" value="Multidrug efflux transporter AcrB pore domain, PN1, PN2, PC1 and PC2 subdomains"/>
    <property type="match status" value="3"/>
</dbReference>
<feature type="transmembrane region" description="Helical" evidence="9">
    <location>
        <begin position="872"/>
        <end position="890"/>
    </location>
</feature>
<feature type="transmembrane region" description="Helical" evidence="9">
    <location>
        <begin position="1004"/>
        <end position="1026"/>
    </location>
</feature>
<dbReference type="STRING" id="262004.SAMN04489796_105140"/>